<accession>A0ABU7PML4</accession>
<evidence type="ECO:0000313" key="3">
    <source>
        <dbReference type="Proteomes" id="UP001344658"/>
    </source>
</evidence>
<feature type="region of interest" description="Disordered" evidence="1">
    <location>
        <begin position="143"/>
        <end position="182"/>
    </location>
</feature>
<proteinExistence type="predicted"/>
<evidence type="ECO:0000256" key="1">
    <source>
        <dbReference type="SAM" id="MobiDB-lite"/>
    </source>
</evidence>
<dbReference type="EMBL" id="JAZEWV010000046">
    <property type="protein sequence ID" value="MEE4546477.1"/>
    <property type="molecule type" value="Genomic_DNA"/>
</dbReference>
<gene>
    <name evidence="2" type="ORF">V2S66_31495</name>
</gene>
<dbReference type="RefSeq" id="WP_330800177.1">
    <property type="nucleotide sequence ID" value="NZ_JAZEWV010000046.1"/>
</dbReference>
<comment type="caution">
    <text evidence="2">The sequence shown here is derived from an EMBL/GenBank/DDBJ whole genome shotgun (WGS) entry which is preliminary data.</text>
</comment>
<dbReference type="Proteomes" id="UP001344658">
    <property type="component" value="Unassembled WGS sequence"/>
</dbReference>
<evidence type="ECO:0000313" key="2">
    <source>
        <dbReference type="EMBL" id="MEE4546477.1"/>
    </source>
</evidence>
<organism evidence="2 3">
    <name type="scientific">Actinacidiphila polyblastidii</name>
    <dbReference type="NCBI Taxonomy" id="3110430"/>
    <lineage>
        <taxon>Bacteria</taxon>
        <taxon>Bacillati</taxon>
        <taxon>Actinomycetota</taxon>
        <taxon>Actinomycetes</taxon>
        <taxon>Kitasatosporales</taxon>
        <taxon>Streptomycetaceae</taxon>
        <taxon>Actinacidiphila</taxon>
    </lineage>
</organism>
<reference evidence="2 3" key="1">
    <citation type="submission" date="2023-12" db="EMBL/GenBank/DDBJ databases">
        <title>Streptomyces sp. V4-01.</title>
        <authorList>
            <person name="Somphong A."/>
            <person name="Phongsopitanun W."/>
        </authorList>
    </citation>
    <scope>NUCLEOTIDE SEQUENCE [LARGE SCALE GENOMIC DNA]</scope>
    <source>
        <strain evidence="2 3">V4-01</strain>
    </source>
</reference>
<sequence length="182" mass="19405">MGGTTGARFWAEQLHAALRPQPPAAATPQPPLTWCAASMPGVGGEPIGPCVLRAGHDGPVHQTATGARWWPVDEESTPAPIDWATVPLTVKVYGPTPRPCDSGRHVDHPSYTCEEVDSDVAAWTRFLDGLYLQAMADTAANTDRVPAPLRGPNASPPAGDPAPLRRLAEQALTHQTERTEPR</sequence>
<name>A0ABU7PML4_9ACTN</name>
<protein>
    <submittedName>
        <fullName evidence="2">Uncharacterized protein</fullName>
    </submittedName>
</protein>
<keyword evidence="3" id="KW-1185">Reference proteome</keyword>